<dbReference type="OrthoDB" id="9808192at2"/>
<keyword evidence="4" id="KW-1185">Reference proteome</keyword>
<feature type="transmembrane region" description="Helical" evidence="1">
    <location>
        <begin position="87"/>
        <end position="107"/>
    </location>
</feature>
<feature type="transmembrane region" description="Helical" evidence="1">
    <location>
        <begin position="37"/>
        <end position="56"/>
    </location>
</feature>
<reference evidence="3 4" key="1">
    <citation type="journal article" date="2016" name="BMC Genomics">
        <title>Combined genomic and structural analyses of a cultured magnetotactic bacterium reveals its niche adaptation to a dynamic environment.</title>
        <authorList>
            <person name="Araujo A.C."/>
            <person name="Morillo V."/>
            <person name="Cypriano J."/>
            <person name="Teixeira L.C."/>
            <person name="Leao P."/>
            <person name="Lyra S."/>
            <person name="Almeida L.G."/>
            <person name="Bazylinski D.A."/>
            <person name="Vasconcellos A.T."/>
            <person name="Abreu F."/>
            <person name="Lins U."/>
        </authorList>
    </citation>
    <scope>NUCLEOTIDE SEQUENCE [LARGE SCALE GENOMIC DNA]</scope>
    <source>
        <strain evidence="3 4">IT-1</strain>
    </source>
</reference>
<protein>
    <submittedName>
        <fullName evidence="3">Putative HupE/UreJ protein</fullName>
    </submittedName>
</protein>
<feature type="transmembrane region" description="Helical" evidence="1">
    <location>
        <begin position="114"/>
        <end position="131"/>
    </location>
</feature>
<accession>A0A1Y2JZ82</accession>
<feature type="chain" id="PRO_5013322461" evidence="2">
    <location>
        <begin position="22"/>
        <end position="196"/>
    </location>
</feature>
<dbReference type="STRING" id="1434232.MAIT1_00630"/>
<dbReference type="Pfam" id="PF04955">
    <property type="entry name" value="HupE_UreJ"/>
    <property type="match status" value="1"/>
</dbReference>
<dbReference type="EMBL" id="LVJN01000021">
    <property type="protein sequence ID" value="OSM00179.1"/>
    <property type="molecule type" value="Genomic_DNA"/>
</dbReference>
<keyword evidence="1" id="KW-0472">Membrane</keyword>
<proteinExistence type="predicted"/>
<keyword evidence="1" id="KW-0812">Transmembrane</keyword>
<dbReference type="PIRSF" id="PIRSF016919">
    <property type="entry name" value="HupE_UreJ"/>
    <property type="match status" value="1"/>
</dbReference>
<evidence type="ECO:0000256" key="2">
    <source>
        <dbReference type="SAM" id="SignalP"/>
    </source>
</evidence>
<evidence type="ECO:0000313" key="3">
    <source>
        <dbReference type="EMBL" id="OSM00179.1"/>
    </source>
</evidence>
<dbReference type="AlphaFoldDB" id="A0A1Y2JZ82"/>
<evidence type="ECO:0000313" key="4">
    <source>
        <dbReference type="Proteomes" id="UP000194003"/>
    </source>
</evidence>
<dbReference type="Proteomes" id="UP000194003">
    <property type="component" value="Unassembled WGS sequence"/>
</dbReference>
<dbReference type="RefSeq" id="WP_085446617.1">
    <property type="nucleotide sequence ID" value="NZ_LVJN01000021.1"/>
</dbReference>
<name>A0A1Y2JZ82_9PROT</name>
<evidence type="ECO:0000256" key="1">
    <source>
        <dbReference type="SAM" id="Phobius"/>
    </source>
</evidence>
<dbReference type="InterPro" id="IPR007038">
    <property type="entry name" value="HupE_UreJ"/>
</dbReference>
<feature type="transmembrane region" description="Helical" evidence="1">
    <location>
        <begin position="143"/>
        <end position="165"/>
    </location>
</feature>
<feature type="transmembrane region" description="Helical" evidence="1">
    <location>
        <begin position="177"/>
        <end position="195"/>
    </location>
</feature>
<gene>
    <name evidence="3" type="ORF">MAIT1_00630</name>
</gene>
<feature type="transmembrane region" description="Helical" evidence="1">
    <location>
        <begin position="63"/>
        <end position="81"/>
    </location>
</feature>
<keyword evidence="2" id="KW-0732">Signal</keyword>
<sequence length="196" mass="19217">MKALISLLAAAVALMAAPVFAHTGVEPHGHGLVAGLSHPLGGVDHLLAMIAVGVLAAQQGGRALWRVPAAFVAMMLVGAAVGMTGFALPHVELGIVGSVILLGLVIAGGARMPWGAAALMVGVLALFHGFAHGAEAPAMAAFASYAAGFAIATAALHGFGIALTLAVMNWVRSMGPAVIRIGGGAVALSGLALLAG</sequence>
<keyword evidence="1" id="KW-1133">Transmembrane helix</keyword>
<feature type="signal peptide" evidence="2">
    <location>
        <begin position="1"/>
        <end position="21"/>
    </location>
</feature>
<organism evidence="3 4">
    <name type="scientific">Magnetofaba australis IT-1</name>
    <dbReference type="NCBI Taxonomy" id="1434232"/>
    <lineage>
        <taxon>Bacteria</taxon>
        <taxon>Pseudomonadati</taxon>
        <taxon>Pseudomonadota</taxon>
        <taxon>Magnetococcia</taxon>
        <taxon>Magnetococcales</taxon>
        <taxon>Magnetococcaceae</taxon>
        <taxon>Magnetofaba</taxon>
    </lineage>
</organism>
<comment type="caution">
    <text evidence="3">The sequence shown here is derived from an EMBL/GenBank/DDBJ whole genome shotgun (WGS) entry which is preliminary data.</text>
</comment>